<evidence type="ECO:0000313" key="5">
    <source>
        <dbReference type="Proteomes" id="UP000034764"/>
    </source>
</evidence>
<dbReference type="Gene3D" id="3.90.1750.20">
    <property type="entry name" value="Putative Large Serine Recombinase, Chain B, Domain 2"/>
    <property type="match status" value="1"/>
</dbReference>
<dbReference type="PANTHER" id="PTHR30461">
    <property type="entry name" value="DNA-INVERTASE FROM LAMBDOID PROPHAGE"/>
    <property type="match status" value="1"/>
</dbReference>
<dbReference type="GO" id="GO:0000150">
    <property type="term" value="F:DNA strand exchange activity"/>
    <property type="evidence" value="ECO:0007669"/>
    <property type="project" value="InterPro"/>
</dbReference>
<dbReference type="Pfam" id="PF13408">
    <property type="entry name" value="Zn_ribbon_recom"/>
    <property type="match status" value="1"/>
</dbReference>
<accession>A0A0G0PFN9</accession>
<dbReference type="PROSITE" id="PS51737">
    <property type="entry name" value="RECOMBINASE_DNA_BIND"/>
    <property type="match status" value="1"/>
</dbReference>
<dbReference type="Pfam" id="PF07508">
    <property type="entry name" value="Recombinase"/>
    <property type="match status" value="1"/>
</dbReference>
<dbReference type="InterPro" id="IPR006119">
    <property type="entry name" value="Resolv_N"/>
</dbReference>
<sequence length="577" mass="66737">MKQDNTQIRYIAYSRKSTESEDRQVLSLNDQKREVEELESRENLKIVQKFLGDGKGESQSAHKRGRPIFGRVMDSVEAGKANGLLVWHANRLARNASDGGRIITALDEGHLLEVRTTSGRTYYNTPEDKFFLQLEFGMAKKSSDDNGVAVKRGLKTKVGLGWYPSRAPLGYLNTKNFEEKGQNYIFNDPERFDTVKRMWQIMLTGNYTPPQILKMATSDWKFKTRTTKRVVGKPLSRSGIYRLFTNTFYYGWFKYGSKNNKQLCKGSHEPMITEEEFDRVQKILGRKGKPRPKEHRFAFTGLMRCGNCGAMITAEEKIKRQKNGNVHVYIYYHCTKQKDENCAEKMIKLENLNTQIDILVKNLAISDKFKGWAIKYLHEIRQNEAKSNQSVLENRQKLLARVTEQLQNILLRYTSPENANEEIMTAQELQSLKITLLKQKASLENDLQAQGQEIEEWVALTERTFNFARYAQMWFAKGNMETKRAIFAALGSHLIIQDQKLNVELHPFFKIIFENIKAAEKELVKIRTSENTANKRQIAQVWAKCPTLPGPFRGKTLSRRPRYDHFGTSPLYIKLLD</sequence>
<gene>
    <name evidence="4" type="ORF">UT53_C0001G0005</name>
</gene>
<dbReference type="SUPFAM" id="SSF53041">
    <property type="entry name" value="Resolvase-like"/>
    <property type="match status" value="1"/>
</dbReference>
<evidence type="ECO:0000256" key="1">
    <source>
        <dbReference type="SAM" id="Coils"/>
    </source>
</evidence>
<feature type="coiled-coil region" evidence="1">
    <location>
        <begin position="426"/>
        <end position="460"/>
    </location>
</feature>
<keyword evidence="1" id="KW-0175">Coiled coil</keyword>
<dbReference type="Proteomes" id="UP000034764">
    <property type="component" value="Unassembled WGS sequence"/>
</dbReference>
<comment type="caution">
    <text evidence="4">The sequence shown here is derived from an EMBL/GenBank/DDBJ whole genome shotgun (WGS) entry which is preliminary data.</text>
</comment>
<dbReference type="InterPro" id="IPR011109">
    <property type="entry name" value="DNA_bind_recombinase_dom"/>
</dbReference>
<evidence type="ECO:0000259" key="3">
    <source>
        <dbReference type="PROSITE" id="PS51737"/>
    </source>
</evidence>
<evidence type="ECO:0000259" key="2">
    <source>
        <dbReference type="PROSITE" id="PS51736"/>
    </source>
</evidence>
<organism evidence="4 5">
    <name type="scientific">Candidatus Yanofskybacteria bacterium GW2011_GWD2_39_48</name>
    <dbReference type="NCBI Taxonomy" id="1619031"/>
    <lineage>
        <taxon>Bacteria</taxon>
        <taxon>Candidatus Yanofskyibacteriota</taxon>
    </lineage>
</organism>
<dbReference type="EMBL" id="LBXD01000001">
    <property type="protein sequence ID" value="KKR24016.1"/>
    <property type="molecule type" value="Genomic_DNA"/>
</dbReference>
<dbReference type="PANTHER" id="PTHR30461:SF23">
    <property type="entry name" value="DNA RECOMBINASE-RELATED"/>
    <property type="match status" value="1"/>
</dbReference>
<feature type="domain" description="Recombinase" evidence="3">
    <location>
        <begin position="168"/>
        <end position="290"/>
    </location>
</feature>
<name>A0A0G0PFN9_9BACT</name>
<dbReference type="InterPro" id="IPR038109">
    <property type="entry name" value="DNA_bind_recomb_sf"/>
</dbReference>
<proteinExistence type="predicted"/>
<dbReference type="GO" id="GO:0003677">
    <property type="term" value="F:DNA binding"/>
    <property type="evidence" value="ECO:0007669"/>
    <property type="project" value="InterPro"/>
</dbReference>
<dbReference type="InterPro" id="IPR025827">
    <property type="entry name" value="Zn_ribbon_recom_dom"/>
</dbReference>
<dbReference type="Gene3D" id="3.40.50.1390">
    <property type="entry name" value="Resolvase, N-terminal catalytic domain"/>
    <property type="match status" value="1"/>
</dbReference>
<dbReference type="PROSITE" id="PS51736">
    <property type="entry name" value="RECOMBINASES_3"/>
    <property type="match status" value="1"/>
</dbReference>
<protein>
    <recommendedName>
        <fullName evidence="6">Recombinase</fullName>
    </recommendedName>
</protein>
<evidence type="ECO:0000313" key="4">
    <source>
        <dbReference type="EMBL" id="KKR24016.1"/>
    </source>
</evidence>
<dbReference type="InterPro" id="IPR036162">
    <property type="entry name" value="Resolvase-like_N_sf"/>
</dbReference>
<dbReference type="SMART" id="SM00857">
    <property type="entry name" value="Resolvase"/>
    <property type="match status" value="1"/>
</dbReference>
<feature type="domain" description="Resolvase/invertase-type recombinase catalytic" evidence="2">
    <location>
        <begin position="9"/>
        <end position="161"/>
    </location>
</feature>
<dbReference type="Pfam" id="PF00239">
    <property type="entry name" value="Resolvase"/>
    <property type="match status" value="1"/>
</dbReference>
<dbReference type="CDD" id="cd00338">
    <property type="entry name" value="Ser_Recombinase"/>
    <property type="match status" value="1"/>
</dbReference>
<reference evidence="4 5" key="1">
    <citation type="journal article" date="2015" name="Nature">
        <title>rRNA introns, odd ribosomes, and small enigmatic genomes across a large radiation of phyla.</title>
        <authorList>
            <person name="Brown C.T."/>
            <person name="Hug L.A."/>
            <person name="Thomas B.C."/>
            <person name="Sharon I."/>
            <person name="Castelle C.J."/>
            <person name="Singh A."/>
            <person name="Wilkins M.J."/>
            <person name="Williams K.H."/>
            <person name="Banfield J.F."/>
        </authorList>
    </citation>
    <scope>NUCLEOTIDE SEQUENCE [LARGE SCALE GENOMIC DNA]</scope>
</reference>
<dbReference type="AlphaFoldDB" id="A0A0G0PFN9"/>
<evidence type="ECO:0008006" key="6">
    <source>
        <dbReference type="Google" id="ProtNLM"/>
    </source>
</evidence>
<dbReference type="InterPro" id="IPR050639">
    <property type="entry name" value="SSR_resolvase"/>
</dbReference>